<feature type="domain" description="POTRA" evidence="6">
    <location>
        <begin position="239"/>
        <end position="311"/>
    </location>
</feature>
<dbReference type="InterPro" id="IPR039910">
    <property type="entry name" value="D15-like"/>
</dbReference>
<dbReference type="PANTHER" id="PTHR12815">
    <property type="entry name" value="SORTING AND ASSEMBLY MACHINERY SAMM50 PROTEIN FAMILY MEMBER"/>
    <property type="match status" value="1"/>
</dbReference>
<feature type="compositionally biased region" description="Polar residues" evidence="5">
    <location>
        <begin position="1"/>
        <end position="18"/>
    </location>
</feature>
<keyword evidence="4" id="KW-0472">Membrane</keyword>
<organism evidence="7 8">
    <name type="scientific">Nannocystis punicea</name>
    <dbReference type="NCBI Taxonomy" id="2995304"/>
    <lineage>
        <taxon>Bacteria</taxon>
        <taxon>Pseudomonadati</taxon>
        <taxon>Myxococcota</taxon>
        <taxon>Polyangia</taxon>
        <taxon>Nannocystales</taxon>
        <taxon>Nannocystaceae</taxon>
        <taxon>Nannocystis</taxon>
    </lineage>
</organism>
<evidence type="ECO:0000256" key="4">
    <source>
        <dbReference type="ARBA" id="ARBA00023136"/>
    </source>
</evidence>
<sequence>MDRVTATTPSRATNSSACSPEAPRRRADRTIAACFAGAALVLGACAHKEDVRGSTADITAIEFVGVERFKKKELLKYLYMGETSRLPWRQRFEFLEANLPIDAERIVAVYAAYGYYEAQVVSITPRRRHRRCRRRDAVTIRVEVREGQPTPVRSVRLEFPAGPPSGPRDRRVTESALRKQIELREDRTFEIPALNRSVDHLQQTLQAAGYAHAEVKESAVVVPGSSADVRFVVRPGRFFRVGKLRFEGLGPIPERFVRNEVDYAPGRPYSPQLVRKVESAVYALDVFDTVTVHTRDGPQGTNKLDLVVEARPSRPQSIKLGAGFGLDPVRWEQRGSLLYTHRNLGANLTRFDLNARAGYAELPSMLNPREHGPIAKLDLSFRQKGLIEKRTTATLTPAFELGIWEGYQFYSPTLRAGLSRFFSRFVETEISYNFRFVDFFNVSPTISSQDTILGLDFRDPYFLSYIEPSVRLYLTDSVLQPKNGAILGLIYDLSGLGGDFTAHRVRPSLRLYWTPHRRLTFAGRIELGWIFPFGPRGGAPLDLRFYLGGADTVRGWGLRRLSPQVYPVGCTPGEADCRSIPVGGNTMILANLEARVQVTDMLSAVAFLDIGDVRAGINEFRLDHLNYSAGPGVRLTTPIGTFRLDLGVRLNESEYAPDQQRWAVHFGLGETF</sequence>
<feature type="domain" description="POTRA" evidence="6">
    <location>
        <begin position="56"/>
        <end position="145"/>
    </location>
</feature>
<name>A0ABY7GWA5_9BACT</name>
<protein>
    <submittedName>
        <fullName evidence="7">BamA/TamA family outer membrane protein</fullName>
    </submittedName>
</protein>
<evidence type="ECO:0000256" key="3">
    <source>
        <dbReference type="ARBA" id="ARBA00022692"/>
    </source>
</evidence>
<dbReference type="Pfam" id="PF07244">
    <property type="entry name" value="POTRA"/>
    <property type="match status" value="3"/>
</dbReference>
<dbReference type="Pfam" id="PF01103">
    <property type="entry name" value="Omp85"/>
    <property type="match status" value="1"/>
</dbReference>
<proteinExistence type="predicted"/>
<evidence type="ECO:0000313" key="8">
    <source>
        <dbReference type="Proteomes" id="UP001164459"/>
    </source>
</evidence>
<dbReference type="InterPro" id="IPR034746">
    <property type="entry name" value="POTRA"/>
</dbReference>
<evidence type="ECO:0000313" key="7">
    <source>
        <dbReference type="EMBL" id="WAS91260.1"/>
    </source>
</evidence>
<dbReference type="InterPro" id="IPR010827">
    <property type="entry name" value="BamA/TamA_POTRA"/>
</dbReference>
<gene>
    <name evidence="7" type="ORF">O0S08_34165</name>
</gene>
<dbReference type="Proteomes" id="UP001164459">
    <property type="component" value="Chromosome"/>
</dbReference>
<keyword evidence="8" id="KW-1185">Reference proteome</keyword>
<dbReference type="Gene3D" id="3.10.20.310">
    <property type="entry name" value="membrane protein fhac"/>
    <property type="match status" value="3"/>
</dbReference>
<keyword evidence="2" id="KW-1134">Transmembrane beta strand</keyword>
<dbReference type="Gene3D" id="2.40.160.50">
    <property type="entry name" value="membrane protein fhac: a member of the omp85/tpsb transporter family"/>
    <property type="match status" value="1"/>
</dbReference>
<evidence type="ECO:0000256" key="1">
    <source>
        <dbReference type="ARBA" id="ARBA00004370"/>
    </source>
</evidence>
<evidence type="ECO:0000256" key="5">
    <source>
        <dbReference type="SAM" id="MobiDB-lite"/>
    </source>
</evidence>
<evidence type="ECO:0000259" key="6">
    <source>
        <dbReference type="PROSITE" id="PS51779"/>
    </source>
</evidence>
<comment type="subcellular location">
    <subcellularLocation>
        <location evidence="1">Membrane</location>
    </subcellularLocation>
</comment>
<reference evidence="7" key="1">
    <citation type="submission" date="2022-11" db="EMBL/GenBank/DDBJ databases">
        <title>Minimal conservation of predation-associated metabolite biosynthetic gene clusters underscores biosynthetic potential of Myxococcota including descriptions for ten novel species: Archangium lansinium sp. nov., Myxococcus landrumus sp. nov., Nannocystis bai.</title>
        <authorList>
            <person name="Ahearne A."/>
            <person name="Stevens C."/>
            <person name="Dowd S."/>
        </authorList>
    </citation>
    <scope>NUCLEOTIDE SEQUENCE</scope>
    <source>
        <strain evidence="7">Fl3</strain>
    </source>
</reference>
<dbReference type="PROSITE" id="PS51779">
    <property type="entry name" value="POTRA"/>
    <property type="match status" value="2"/>
</dbReference>
<feature type="region of interest" description="Disordered" evidence="5">
    <location>
        <begin position="1"/>
        <end position="24"/>
    </location>
</feature>
<accession>A0ABY7GWA5</accession>
<dbReference type="PANTHER" id="PTHR12815:SF18">
    <property type="entry name" value="SORTING AND ASSEMBLY MACHINERY COMPONENT 50 HOMOLOG"/>
    <property type="match status" value="1"/>
</dbReference>
<dbReference type="InterPro" id="IPR000184">
    <property type="entry name" value="Bac_surfAg_D15"/>
</dbReference>
<dbReference type="RefSeq" id="WP_269033624.1">
    <property type="nucleotide sequence ID" value="NZ_CP114040.1"/>
</dbReference>
<evidence type="ECO:0000256" key="2">
    <source>
        <dbReference type="ARBA" id="ARBA00022452"/>
    </source>
</evidence>
<dbReference type="EMBL" id="CP114040">
    <property type="protein sequence ID" value="WAS91260.1"/>
    <property type="molecule type" value="Genomic_DNA"/>
</dbReference>
<keyword evidence="3" id="KW-0812">Transmembrane</keyword>